<evidence type="ECO:0000256" key="7">
    <source>
        <dbReference type="ARBA" id="ARBA00023002"/>
    </source>
</evidence>
<dbReference type="SMR" id="A0A1S3CAS2"/>
<evidence type="ECO:0000256" key="11">
    <source>
        <dbReference type="PIRSR" id="PIRSR602401-1"/>
    </source>
</evidence>
<evidence type="ECO:0000256" key="1">
    <source>
        <dbReference type="ARBA" id="ARBA00004167"/>
    </source>
</evidence>
<dbReference type="CDD" id="cd11052">
    <property type="entry name" value="CYP72_clan"/>
    <property type="match status" value="1"/>
</dbReference>
<dbReference type="Pfam" id="PF00067">
    <property type="entry name" value="p450"/>
    <property type="match status" value="1"/>
</dbReference>
<dbReference type="FunCoup" id="A0A1S3CAS2">
    <property type="interactions" value="253"/>
</dbReference>
<reference evidence="13" key="1">
    <citation type="submission" date="2025-08" db="UniProtKB">
        <authorList>
            <consortium name="RefSeq"/>
        </authorList>
    </citation>
    <scope>IDENTIFICATION</scope>
    <source>
        <tissue evidence="13">Stem</tissue>
    </source>
</reference>
<keyword evidence="5 11" id="KW-0479">Metal-binding</keyword>
<evidence type="ECO:0000256" key="4">
    <source>
        <dbReference type="ARBA" id="ARBA00022692"/>
    </source>
</evidence>
<dbReference type="Gene3D" id="1.10.630.10">
    <property type="entry name" value="Cytochrome P450"/>
    <property type="match status" value="1"/>
</dbReference>
<dbReference type="OrthoDB" id="1470350at2759"/>
<evidence type="ECO:0000256" key="9">
    <source>
        <dbReference type="ARBA" id="ARBA00023033"/>
    </source>
</evidence>
<dbReference type="KEGG" id="cmo:103498598"/>
<keyword evidence="4" id="KW-0812">Transmembrane</keyword>
<dbReference type="AlphaFoldDB" id="A0A1S3CAS2"/>
<proteinExistence type="inferred from homology"/>
<dbReference type="InterPro" id="IPR001128">
    <property type="entry name" value="Cyt_P450"/>
</dbReference>
<keyword evidence="6" id="KW-1133">Transmembrane helix</keyword>
<evidence type="ECO:0000256" key="5">
    <source>
        <dbReference type="ARBA" id="ARBA00022723"/>
    </source>
</evidence>
<evidence type="ECO:0000313" key="12">
    <source>
        <dbReference type="Proteomes" id="UP001652600"/>
    </source>
</evidence>
<dbReference type="PANTHER" id="PTHR24282:SF228">
    <property type="entry name" value="CYTOKININ HYDROXYLASE"/>
    <property type="match status" value="1"/>
</dbReference>
<keyword evidence="8 11" id="KW-0408">Iron</keyword>
<dbReference type="InParanoid" id="A0A1S3CAS2"/>
<keyword evidence="7" id="KW-0560">Oxidoreductase</keyword>
<dbReference type="SUPFAM" id="SSF48264">
    <property type="entry name" value="Cytochrome P450"/>
    <property type="match status" value="1"/>
</dbReference>
<comment type="similarity">
    <text evidence="2">Belongs to the cytochrome P450 family.</text>
</comment>
<dbReference type="GO" id="GO:0020037">
    <property type="term" value="F:heme binding"/>
    <property type="evidence" value="ECO:0007669"/>
    <property type="project" value="InterPro"/>
</dbReference>
<dbReference type="PRINTS" id="PR00385">
    <property type="entry name" value="P450"/>
</dbReference>
<keyword evidence="12" id="KW-1185">Reference proteome</keyword>
<evidence type="ECO:0000256" key="3">
    <source>
        <dbReference type="ARBA" id="ARBA00022617"/>
    </source>
</evidence>
<dbReference type="RefSeq" id="XP_008459472.1">
    <property type="nucleotide sequence ID" value="XM_008461250.2"/>
</dbReference>
<dbReference type="InterPro" id="IPR002401">
    <property type="entry name" value="Cyt_P450_E_grp-I"/>
</dbReference>
<name>A0A1S3CAS2_CUCME</name>
<dbReference type="InterPro" id="IPR050665">
    <property type="entry name" value="Cytochrome_P450_Monooxygen"/>
</dbReference>
<comment type="cofactor">
    <cofactor evidence="11">
        <name>heme</name>
        <dbReference type="ChEBI" id="CHEBI:30413"/>
    </cofactor>
</comment>
<dbReference type="PRINTS" id="PR00463">
    <property type="entry name" value="EP450I"/>
</dbReference>
<evidence type="ECO:0000256" key="8">
    <source>
        <dbReference type="ARBA" id="ARBA00023004"/>
    </source>
</evidence>
<accession>A0A1S3CAS2</accession>
<protein>
    <submittedName>
        <fullName evidence="13">Cytokinin hydroxylase-like</fullName>
    </submittedName>
</protein>
<evidence type="ECO:0000256" key="6">
    <source>
        <dbReference type="ARBA" id="ARBA00022989"/>
    </source>
</evidence>
<dbReference type="PANTHER" id="PTHR24282">
    <property type="entry name" value="CYTOCHROME P450 FAMILY MEMBER"/>
    <property type="match status" value="1"/>
</dbReference>
<dbReference type="GO" id="GO:0005506">
    <property type="term" value="F:iron ion binding"/>
    <property type="evidence" value="ECO:0007669"/>
    <property type="project" value="InterPro"/>
</dbReference>
<sequence>MPIMLPLLLTTLALLTTSFFIFSLLYDTVSCYLLTPRRIKQKMAKQGVHGPKPRPLLGNILDVASLLSKSTSSDMPSISHDLVPRLLPHFLAWSSQFGKRFIFWNGIEPRMCLTETDLIKELLSKYSTVSGKSWLQQQGSKHFIGRGLLMANGQNWFHQRHIVAPAFVGDRLKSYAGYMVECTKEMLESIEKEVKSGRSEFEIGEYMTRLTADIISRTEFESSFEKGKQIFHLLTVLQHLCAQASRHLCFPGSRFFPSKYNREIKALKGKVEELLMEIIQSRKDCVEIGRSSSYGNDLLGMLLNEMQKKKLDGNNGLSLNLQIIMDECKTFFFAGHETTALLLTWTVMLLATNPTWQDKVRAEVMAVCGSETPSFHHLSKLSLLSMVINESLRLYPPASILPRMAFEDIKLGDLEIPKGLSIWIPLLAIHHSEELWGKDANEFNPERFANSKPFTSGGFIPFASGPRNCIGQSFALMETKIILAMLISKFSFTISDNYRHAPVVVLTIKPKYGVQVCLKPLN</sequence>
<dbReference type="eggNOG" id="KOG0157">
    <property type="taxonomic scope" value="Eukaryota"/>
</dbReference>
<evidence type="ECO:0000256" key="2">
    <source>
        <dbReference type="ARBA" id="ARBA00010617"/>
    </source>
</evidence>
<evidence type="ECO:0000256" key="10">
    <source>
        <dbReference type="ARBA" id="ARBA00023136"/>
    </source>
</evidence>
<keyword evidence="9" id="KW-0503">Monooxygenase</keyword>
<dbReference type="GO" id="GO:0016020">
    <property type="term" value="C:membrane"/>
    <property type="evidence" value="ECO:0007669"/>
    <property type="project" value="UniProtKB-SubCell"/>
</dbReference>
<keyword evidence="10" id="KW-0472">Membrane</keyword>
<dbReference type="GO" id="GO:0004497">
    <property type="term" value="F:monooxygenase activity"/>
    <property type="evidence" value="ECO:0007669"/>
    <property type="project" value="UniProtKB-KW"/>
</dbReference>
<comment type="subcellular location">
    <subcellularLocation>
        <location evidence="1">Membrane</location>
        <topology evidence="1">Single-pass membrane protein</topology>
    </subcellularLocation>
</comment>
<dbReference type="GO" id="GO:0016705">
    <property type="term" value="F:oxidoreductase activity, acting on paired donors, with incorporation or reduction of molecular oxygen"/>
    <property type="evidence" value="ECO:0007669"/>
    <property type="project" value="InterPro"/>
</dbReference>
<keyword evidence="3 11" id="KW-0349">Heme</keyword>
<dbReference type="InterPro" id="IPR036396">
    <property type="entry name" value="Cyt_P450_sf"/>
</dbReference>
<organism evidence="12 13">
    <name type="scientific">Cucumis melo</name>
    <name type="common">Muskmelon</name>
    <dbReference type="NCBI Taxonomy" id="3656"/>
    <lineage>
        <taxon>Eukaryota</taxon>
        <taxon>Viridiplantae</taxon>
        <taxon>Streptophyta</taxon>
        <taxon>Embryophyta</taxon>
        <taxon>Tracheophyta</taxon>
        <taxon>Spermatophyta</taxon>
        <taxon>Magnoliopsida</taxon>
        <taxon>eudicotyledons</taxon>
        <taxon>Gunneridae</taxon>
        <taxon>Pentapetalae</taxon>
        <taxon>rosids</taxon>
        <taxon>fabids</taxon>
        <taxon>Cucurbitales</taxon>
        <taxon>Cucurbitaceae</taxon>
        <taxon>Benincaseae</taxon>
        <taxon>Cucumis</taxon>
    </lineage>
</organism>
<feature type="binding site" description="axial binding residue" evidence="11">
    <location>
        <position position="469"/>
    </location>
    <ligand>
        <name>heme</name>
        <dbReference type="ChEBI" id="CHEBI:30413"/>
    </ligand>
    <ligandPart>
        <name>Fe</name>
        <dbReference type="ChEBI" id="CHEBI:18248"/>
    </ligandPart>
</feature>
<evidence type="ECO:0000313" key="13">
    <source>
        <dbReference type="RefSeq" id="XP_008459472.1"/>
    </source>
</evidence>
<dbReference type="Proteomes" id="UP001652600">
    <property type="component" value="Chromosome 9"/>
</dbReference>
<gene>
    <name evidence="13" type="primary">LOC103498598</name>
</gene>
<dbReference type="GeneID" id="103498598"/>